<comment type="subcellular location">
    <subcellularLocation>
        <location evidence="1">Membrane</location>
        <topology evidence="1">Multi-pass membrane protein</topology>
    </subcellularLocation>
</comment>
<dbReference type="GO" id="GO:0016020">
    <property type="term" value="C:membrane"/>
    <property type="evidence" value="ECO:0007669"/>
    <property type="project" value="UniProtKB-SubCell"/>
</dbReference>
<dbReference type="PANTHER" id="PTHR23294:SF18">
    <property type="entry name" value="UNC93-LIKE PROTEIN MFSD11"/>
    <property type="match status" value="1"/>
</dbReference>
<feature type="transmembrane region" description="Helical" evidence="5">
    <location>
        <begin position="65"/>
        <end position="88"/>
    </location>
</feature>
<sequence length="169" mass="18734">MFEQISCAVVTSPLLNFSDKEFSAKAVQSFVVYNNGEGAYISEHSSSRTLESNTSLETGIGHSCMAIGGAVLALIFYMLGQQTIYTVLLMRNSKISIKFKKVLLDKHMLLLIPFFAQNGIIVSFLLGVYPTTLMFTSAFSGDYYVVAFYSMSMGVAELSGWYIDHLHTF</sequence>
<protein>
    <submittedName>
        <fullName evidence="6">Uncharacterized protein</fullName>
    </submittedName>
</protein>
<keyword evidence="4 5" id="KW-0472">Membrane</keyword>
<feature type="transmembrane region" description="Helical" evidence="5">
    <location>
        <begin position="109"/>
        <end position="131"/>
    </location>
</feature>
<dbReference type="OrthoDB" id="196103at2759"/>
<evidence type="ECO:0000256" key="4">
    <source>
        <dbReference type="ARBA" id="ARBA00023136"/>
    </source>
</evidence>
<evidence type="ECO:0000256" key="3">
    <source>
        <dbReference type="ARBA" id="ARBA00022989"/>
    </source>
</evidence>
<keyword evidence="7" id="KW-1185">Reference proteome</keyword>
<dbReference type="PANTHER" id="PTHR23294">
    <property type="entry name" value="ET TRANSLATION PRODUCT-RELATED"/>
    <property type="match status" value="1"/>
</dbReference>
<evidence type="ECO:0000313" key="7">
    <source>
        <dbReference type="Proteomes" id="UP000053660"/>
    </source>
</evidence>
<dbReference type="EMBL" id="KN551279">
    <property type="protein sequence ID" value="KHJ92559.1"/>
    <property type="molecule type" value="Genomic_DNA"/>
</dbReference>
<evidence type="ECO:0000256" key="1">
    <source>
        <dbReference type="ARBA" id="ARBA00004141"/>
    </source>
</evidence>
<keyword evidence="2 5" id="KW-0812">Transmembrane</keyword>
<proteinExistence type="predicted"/>
<dbReference type="Proteomes" id="UP000053660">
    <property type="component" value="Unassembled WGS sequence"/>
</dbReference>
<organism evidence="6 7">
    <name type="scientific">Oesophagostomum dentatum</name>
    <name type="common">Nodular worm</name>
    <dbReference type="NCBI Taxonomy" id="61180"/>
    <lineage>
        <taxon>Eukaryota</taxon>
        <taxon>Metazoa</taxon>
        <taxon>Ecdysozoa</taxon>
        <taxon>Nematoda</taxon>
        <taxon>Chromadorea</taxon>
        <taxon>Rhabditida</taxon>
        <taxon>Rhabditina</taxon>
        <taxon>Rhabditomorpha</taxon>
        <taxon>Strongyloidea</taxon>
        <taxon>Strongylidae</taxon>
        <taxon>Oesophagostomum</taxon>
    </lineage>
</organism>
<accession>A0A0B1T5P7</accession>
<dbReference type="Pfam" id="PF05978">
    <property type="entry name" value="UNC-93"/>
    <property type="match status" value="2"/>
</dbReference>
<gene>
    <name evidence="6" type="ORF">OESDEN_07549</name>
</gene>
<feature type="transmembrane region" description="Helical" evidence="5">
    <location>
        <begin position="143"/>
        <end position="163"/>
    </location>
</feature>
<keyword evidence="3 5" id="KW-1133">Transmembrane helix</keyword>
<name>A0A0B1T5P7_OESDE</name>
<evidence type="ECO:0000256" key="5">
    <source>
        <dbReference type="SAM" id="Phobius"/>
    </source>
</evidence>
<evidence type="ECO:0000313" key="6">
    <source>
        <dbReference type="EMBL" id="KHJ92559.1"/>
    </source>
</evidence>
<reference evidence="6 7" key="1">
    <citation type="submission" date="2014-03" db="EMBL/GenBank/DDBJ databases">
        <title>Draft genome of the hookworm Oesophagostomum dentatum.</title>
        <authorList>
            <person name="Mitreva M."/>
        </authorList>
    </citation>
    <scope>NUCLEOTIDE SEQUENCE [LARGE SCALE GENOMIC DNA]</scope>
    <source>
        <strain evidence="6 7">OD-Hann</strain>
    </source>
</reference>
<dbReference type="InterPro" id="IPR010291">
    <property type="entry name" value="Ion_channel_UNC-93"/>
</dbReference>
<dbReference type="AlphaFoldDB" id="A0A0B1T5P7"/>
<evidence type="ECO:0000256" key="2">
    <source>
        <dbReference type="ARBA" id="ARBA00022692"/>
    </source>
</evidence>
<dbReference type="InterPro" id="IPR051617">
    <property type="entry name" value="UNC-93-like_regulator"/>
</dbReference>